<keyword evidence="2 9" id="KW-0808">Transferase</keyword>
<dbReference type="InterPro" id="IPR029057">
    <property type="entry name" value="PRTase-like"/>
</dbReference>
<dbReference type="SUPFAM" id="SSF53271">
    <property type="entry name" value="PRTase-like"/>
    <property type="match status" value="2"/>
</dbReference>
<dbReference type="InterPro" id="IPR005946">
    <property type="entry name" value="Rib-P_diPkinase"/>
</dbReference>
<dbReference type="Gene3D" id="3.40.50.2020">
    <property type="match status" value="2"/>
</dbReference>
<gene>
    <name evidence="9" type="ORF">V3H18_06465</name>
</gene>
<dbReference type="InterPro" id="IPR029099">
    <property type="entry name" value="Pribosyltran_N"/>
</dbReference>
<dbReference type="GO" id="GO:0004749">
    <property type="term" value="F:ribose phosphate diphosphokinase activity"/>
    <property type="evidence" value="ECO:0007669"/>
    <property type="project" value="UniProtKB-EC"/>
</dbReference>
<evidence type="ECO:0000256" key="5">
    <source>
        <dbReference type="ARBA" id="ARBA00022777"/>
    </source>
</evidence>
<dbReference type="RefSeq" id="WP_332081158.1">
    <property type="nucleotide sequence ID" value="NZ_JAZHYN010000013.1"/>
</dbReference>
<dbReference type="Pfam" id="PF13793">
    <property type="entry name" value="Pribosyltran_N"/>
    <property type="match status" value="1"/>
</dbReference>
<dbReference type="InterPro" id="IPR000836">
    <property type="entry name" value="PRTase_dom"/>
</dbReference>
<evidence type="ECO:0000256" key="7">
    <source>
        <dbReference type="ARBA" id="ARBA00049535"/>
    </source>
</evidence>
<keyword evidence="5" id="KW-0418">Kinase</keyword>
<evidence type="ECO:0000313" key="9">
    <source>
        <dbReference type="EMBL" id="MEF3366179.1"/>
    </source>
</evidence>
<comment type="caution">
    <text evidence="9">The sequence shown here is derived from an EMBL/GenBank/DDBJ whole genome shotgun (WGS) entry which is preliminary data.</text>
</comment>
<reference evidence="9 10" key="1">
    <citation type="submission" date="2024-02" db="EMBL/GenBank/DDBJ databases">
        <authorList>
            <person name="Grouzdev D."/>
        </authorList>
    </citation>
    <scope>NUCLEOTIDE SEQUENCE [LARGE SCALE GENOMIC DNA]</scope>
    <source>
        <strain evidence="9 10">9N</strain>
    </source>
</reference>
<feature type="domain" description="Ribose-phosphate pyrophosphokinase N-terminal" evidence="8">
    <location>
        <begin position="185"/>
        <end position="303"/>
    </location>
</feature>
<evidence type="ECO:0000259" key="8">
    <source>
        <dbReference type="Pfam" id="PF13793"/>
    </source>
</evidence>
<evidence type="ECO:0000256" key="2">
    <source>
        <dbReference type="ARBA" id="ARBA00022679"/>
    </source>
</evidence>
<evidence type="ECO:0000256" key="6">
    <source>
        <dbReference type="ARBA" id="ARBA00022840"/>
    </source>
</evidence>
<dbReference type="CDD" id="cd06223">
    <property type="entry name" value="PRTases_typeI"/>
    <property type="match status" value="1"/>
</dbReference>
<dbReference type="EC" id="2.7.6.1" evidence="1"/>
<evidence type="ECO:0000313" key="10">
    <source>
        <dbReference type="Proteomes" id="UP001350748"/>
    </source>
</evidence>
<name>A0ABU7XFL9_9HYPH</name>
<dbReference type="Pfam" id="PF14572">
    <property type="entry name" value="Pribosyl_synth"/>
    <property type="match status" value="1"/>
</dbReference>
<keyword evidence="10" id="KW-1185">Reference proteome</keyword>
<protein>
    <recommendedName>
        <fullName evidence="1">ribose-phosphate diphosphokinase</fullName>
        <ecNumber evidence="1">2.7.6.1</ecNumber>
    </recommendedName>
</protein>
<accession>A0ABU7XFL9</accession>
<dbReference type="EMBL" id="JAZHYN010000013">
    <property type="protein sequence ID" value="MEF3366179.1"/>
    <property type="molecule type" value="Genomic_DNA"/>
</dbReference>
<dbReference type="NCBIfam" id="TIGR01251">
    <property type="entry name" value="ribP_PPkin"/>
    <property type="match status" value="1"/>
</dbReference>
<evidence type="ECO:0000256" key="3">
    <source>
        <dbReference type="ARBA" id="ARBA00022727"/>
    </source>
</evidence>
<dbReference type="Proteomes" id="UP001350748">
    <property type="component" value="Unassembled WGS sequence"/>
</dbReference>
<keyword evidence="3" id="KW-0545">Nucleotide biosynthesis</keyword>
<evidence type="ECO:0000256" key="1">
    <source>
        <dbReference type="ARBA" id="ARBA00013247"/>
    </source>
</evidence>
<evidence type="ECO:0000256" key="4">
    <source>
        <dbReference type="ARBA" id="ARBA00022741"/>
    </source>
</evidence>
<dbReference type="PANTHER" id="PTHR10210:SF32">
    <property type="entry name" value="RIBOSE-PHOSPHATE PYROPHOSPHOKINASE 2"/>
    <property type="match status" value="1"/>
</dbReference>
<keyword evidence="6" id="KW-0067">ATP-binding</keyword>
<proteinExistence type="predicted"/>
<dbReference type="SMART" id="SM01400">
    <property type="entry name" value="Pribosyltran_N"/>
    <property type="match status" value="1"/>
</dbReference>
<dbReference type="PANTHER" id="PTHR10210">
    <property type="entry name" value="RIBOSE-PHOSPHATE DIPHOSPHOKINASE FAMILY MEMBER"/>
    <property type="match status" value="1"/>
</dbReference>
<comment type="catalytic activity">
    <reaction evidence="7">
        <text>D-ribose 5-phosphate + ATP = 5-phospho-alpha-D-ribose 1-diphosphate + AMP + H(+)</text>
        <dbReference type="Rhea" id="RHEA:15609"/>
        <dbReference type="ChEBI" id="CHEBI:15378"/>
        <dbReference type="ChEBI" id="CHEBI:30616"/>
        <dbReference type="ChEBI" id="CHEBI:58017"/>
        <dbReference type="ChEBI" id="CHEBI:78346"/>
        <dbReference type="ChEBI" id="CHEBI:456215"/>
        <dbReference type="EC" id="2.7.6.1"/>
    </reaction>
</comment>
<keyword evidence="4" id="KW-0547">Nucleotide-binding</keyword>
<organism evidence="9 10">
    <name type="scientific">Methylocystis borbori</name>
    <dbReference type="NCBI Taxonomy" id="3118750"/>
    <lineage>
        <taxon>Bacteria</taxon>
        <taxon>Pseudomonadati</taxon>
        <taxon>Pseudomonadota</taxon>
        <taxon>Alphaproteobacteria</taxon>
        <taxon>Hyphomicrobiales</taxon>
        <taxon>Methylocystaceae</taxon>
        <taxon>Methylocystis</taxon>
    </lineage>
</organism>
<sequence>MTTMALTEPPLKRLFERLDFAPQPMTPELGVVHRRWKAAPRAGTVAPRRREITFSPQDRAASQTLFVHRFDDGVDGGVLTEGETAAELLLGPCQIGDRLRQAQNRRGAVRLRRLLKEVRRSGQAVLAQFTSVEHGRDRAVVELLATPLSEDGATIDSTLVAISIHRLDAPAPAWLPRLSADRWLALFALGASRPLGEEIAQRLGVELAPVEDRVFEDGEYKIRPLEKVRGRDVYIVSSLHGDEAASSADKLCKLLFFVGALKDAGARRVTAVTPYLCFARKDRRTKPRDPVTTRYVAQLFEAMATDRLVGVDVHNIAAFQNAFRCETIHLDAQALFARHFIHDLGDAPVAVVSPDLGGEKRAELFRLRLERMLKRPVAKAFMDKYRSEGRVSGDIFAGDVKDRIAIVIDDLIAGGGTMARVAAACRAHGAARVWVAATHGVFSKAAGSILTEAPIDRIVITNTVPPPTALAAQLGARLETIDLAGLIAEAIRRLHSDGSINELLEEGP</sequence>